<dbReference type="AlphaFoldDB" id="A0A9P8Q1B0"/>
<feature type="region of interest" description="Disordered" evidence="1">
    <location>
        <begin position="530"/>
        <end position="642"/>
    </location>
</feature>
<evidence type="ECO:0000313" key="3">
    <source>
        <dbReference type="Proteomes" id="UP000774326"/>
    </source>
</evidence>
<accession>A0A9P8Q1B0</accession>
<evidence type="ECO:0000313" key="2">
    <source>
        <dbReference type="EMBL" id="KAH3681372.1"/>
    </source>
</evidence>
<protein>
    <submittedName>
        <fullName evidence="2">Uncharacterized protein</fullName>
    </submittedName>
</protein>
<organism evidence="2 3">
    <name type="scientific">Wickerhamomyces pijperi</name>
    <name type="common">Yeast</name>
    <name type="synonym">Pichia pijperi</name>
    <dbReference type="NCBI Taxonomy" id="599730"/>
    <lineage>
        <taxon>Eukaryota</taxon>
        <taxon>Fungi</taxon>
        <taxon>Dikarya</taxon>
        <taxon>Ascomycota</taxon>
        <taxon>Saccharomycotina</taxon>
        <taxon>Saccharomycetes</taxon>
        <taxon>Phaffomycetales</taxon>
        <taxon>Wickerhamomycetaceae</taxon>
        <taxon>Wickerhamomyces</taxon>
    </lineage>
</organism>
<feature type="region of interest" description="Disordered" evidence="1">
    <location>
        <begin position="502"/>
        <end position="521"/>
    </location>
</feature>
<name>A0A9P8Q1B0_WICPI</name>
<feature type="compositionally biased region" description="Polar residues" evidence="1">
    <location>
        <begin position="552"/>
        <end position="573"/>
    </location>
</feature>
<proteinExistence type="predicted"/>
<dbReference type="EMBL" id="JAEUBG010004437">
    <property type="protein sequence ID" value="KAH3681372.1"/>
    <property type="molecule type" value="Genomic_DNA"/>
</dbReference>
<feature type="compositionally biased region" description="Polar residues" evidence="1">
    <location>
        <begin position="79"/>
        <end position="93"/>
    </location>
</feature>
<gene>
    <name evidence="2" type="ORF">WICPIJ_007641</name>
</gene>
<feature type="compositionally biased region" description="Low complexity" evidence="1">
    <location>
        <begin position="541"/>
        <end position="551"/>
    </location>
</feature>
<sequence length="642" mass="70785">MPQYNNQQPGQGPPPMADRMVTDPRLSRGGRPNLSQQGPPPLPQQQQQQQLDNVSYGRPPPPPQQQIQRGYSPDGMNSGYASQHSPNYPQAYNQQIPPQSQGPQYQPPINNEGPMNQGPPRMQAPPPTQMDQHHQQQQQQRQQPSNIPHINGPDSINGSAPPTPLINQTPLLNKPPAQEQQPVPLNRVQQAQSQPQSQGQTQPQSQSQPEPQPQPQGPLTNQQQPNRPIQGPNASGPTPNKLGPTLQRAPGAGNGPGPGPIGPQAGSAPFRSFQRNPNATLSPQLSELEQRLRLLAHLEKYPGALEDAYEYHSWNKMLFSSLRLFKSMSVLPGSKESPNQELNQLVYAFLVNNVKLPLFDHYSVPATPAGFLSGLEEFIKAYVTPEKIRREMNTLVLTPDQGSKLQLNLDNVFLYNKEFSRLFELLRLVDFNDTIPITDVISQYVTNAIAQMPSLVEYNEHSNSVRSEFYERGEQGSTAELKAVQVLLVQFTTYLYNSTPDEPISRAPIPETPSHPNPTSILDQYEQRTQAQSNAANNLTSGPSGPSGPSSDSQAYSTPKSHTPRNGSYSNHQSRGKSESNNSNNDHHQQQQHYDSSGKQKNGGNGWSSNRSDRSSNGGYNSNKRPHSGNPSGGGYNKKGRQ</sequence>
<keyword evidence="3" id="KW-1185">Reference proteome</keyword>
<feature type="compositionally biased region" description="Low complexity" evidence="1">
    <location>
        <begin position="1"/>
        <end position="10"/>
    </location>
</feature>
<evidence type="ECO:0000256" key="1">
    <source>
        <dbReference type="SAM" id="MobiDB-lite"/>
    </source>
</evidence>
<reference evidence="2" key="2">
    <citation type="submission" date="2021-01" db="EMBL/GenBank/DDBJ databases">
        <authorList>
            <person name="Schikora-Tamarit M.A."/>
        </authorList>
    </citation>
    <scope>NUCLEOTIDE SEQUENCE</scope>
    <source>
        <strain evidence="2">CBS2887</strain>
    </source>
</reference>
<reference evidence="2" key="1">
    <citation type="journal article" date="2021" name="Open Biol.">
        <title>Shared evolutionary footprints suggest mitochondrial oxidative damage underlies multiple complex I losses in fungi.</title>
        <authorList>
            <person name="Schikora-Tamarit M.A."/>
            <person name="Marcet-Houben M."/>
            <person name="Nosek J."/>
            <person name="Gabaldon T."/>
        </authorList>
    </citation>
    <scope>NUCLEOTIDE SEQUENCE</scope>
    <source>
        <strain evidence="2">CBS2887</strain>
    </source>
</reference>
<feature type="compositionally biased region" description="Polar residues" evidence="1">
    <location>
        <begin position="530"/>
        <end position="540"/>
    </location>
</feature>
<feature type="compositionally biased region" description="Polar residues" evidence="1">
    <location>
        <begin position="219"/>
        <end position="238"/>
    </location>
</feature>
<dbReference type="Proteomes" id="UP000774326">
    <property type="component" value="Unassembled WGS sequence"/>
</dbReference>
<feature type="compositionally biased region" description="Polar residues" evidence="1">
    <location>
        <begin position="144"/>
        <end position="171"/>
    </location>
</feature>
<feature type="compositionally biased region" description="Low complexity" evidence="1">
    <location>
        <begin position="94"/>
        <end position="108"/>
    </location>
</feature>
<feature type="compositionally biased region" description="Low complexity" evidence="1">
    <location>
        <begin position="189"/>
        <end position="209"/>
    </location>
</feature>
<feature type="compositionally biased region" description="Gly residues" evidence="1">
    <location>
        <begin position="631"/>
        <end position="642"/>
    </location>
</feature>
<comment type="caution">
    <text evidence="2">The sequence shown here is derived from an EMBL/GenBank/DDBJ whole genome shotgun (WGS) entry which is preliminary data.</text>
</comment>
<feature type="compositionally biased region" description="Low complexity" evidence="1">
    <location>
        <begin position="607"/>
        <end position="623"/>
    </location>
</feature>
<feature type="region of interest" description="Disordered" evidence="1">
    <location>
        <begin position="1"/>
        <end position="278"/>
    </location>
</feature>